<feature type="compositionally biased region" description="Basic and acidic residues" evidence="5">
    <location>
        <begin position="592"/>
        <end position="606"/>
    </location>
</feature>
<dbReference type="PROSITE" id="PS50088">
    <property type="entry name" value="ANK_REPEAT"/>
    <property type="match status" value="5"/>
</dbReference>
<dbReference type="Proteomes" id="UP000727407">
    <property type="component" value="Unassembled WGS sequence"/>
</dbReference>
<dbReference type="AlphaFoldDB" id="A0A8J4UGA9"/>
<dbReference type="PRINTS" id="PR01415">
    <property type="entry name" value="ANKYRIN"/>
</dbReference>
<feature type="region of interest" description="Disordered" evidence="5">
    <location>
        <begin position="592"/>
        <end position="626"/>
    </location>
</feature>
<dbReference type="GO" id="GO:0003779">
    <property type="term" value="F:actin binding"/>
    <property type="evidence" value="ECO:0007669"/>
    <property type="project" value="InterPro"/>
</dbReference>
<accession>A0A8J4UGA9</accession>
<dbReference type="EMBL" id="QNUK01000020">
    <property type="protein sequence ID" value="KAF5907613.1"/>
    <property type="molecule type" value="Genomic_DNA"/>
</dbReference>
<keyword evidence="7" id="KW-1185">Reference proteome</keyword>
<dbReference type="PANTHER" id="PTHR24129:SF1">
    <property type="entry name" value="UVEAL AUTOANTIGEN WITH COILED-COIL DOMAINS AND ANKYRIN REPEATS"/>
    <property type="match status" value="1"/>
</dbReference>
<feature type="repeat" description="ANK" evidence="3">
    <location>
        <begin position="187"/>
        <end position="219"/>
    </location>
</feature>
<feature type="compositionally biased region" description="Polar residues" evidence="5">
    <location>
        <begin position="607"/>
        <end position="626"/>
    </location>
</feature>
<dbReference type="PANTHER" id="PTHR24129">
    <property type="entry name" value="ANKYCORBIN"/>
    <property type="match status" value="1"/>
</dbReference>
<feature type="non-terminal residue" evidence="6">
    <location>
        <position position="746"/>
    </location>
</feature>
<evidence type="ECO:0000256" key="5">
    <source>
        <dbReference type="SAM" id="MobiDB-lite"/>
    </source>
</evidence>
<organism evidence="6 7">
    <name type="scientific">Clarias magur</name>
    <name type="common">Asian catfish</name>
    <name type="synonym">Macropteronotus magur</name>
    <dbReference type="NCBI Taxonomy" id="1594786"/>
    <lineage>
        <taxon>Eukaryota</taxon>
        <taxon>Metazoa</taxon>
        <taxon>Chordata</taxon>
        <taxon>Craniata</taxon>
        <taxon>Vertebrata</taxon>
        <taxon>Euteleostomi</taxon>
        <taxon>Actinopterygii</taxon>
        <taxon>Neopterygii</taxon>
        <taxon>Teleostei</taxon>
        <taxon>Ostariophysi</taxon>
        <taxon>Siluriformes</taxon>
        <taxon>Clariidae</taxon>
        <taxon>Clarias</taxon>
    </lineage>
</organism>
<dbReference type="Pfam" id="PF12796">
    <property type="entry name" value="Ank_2"/>
    <property type="match status" value="1"/>
</dbReference>
<keyword evidence="3" id="KW-0040">ANK repeat</keyword>
<keyword evidence="2 4" id="KW-0175">Coiled coil</keyword>
<evidence type="ECO:0000256" key="2">
    <source>
        <dbReference type="ARBA" id="ARBA00023054"/>
    </source>
</evidence>
<dbReference type="InterPro" id="IPR002110">
    <property type="entry name" value="Ankyrin_rpt"/>
</dbReference>
<evidence type="ECO:0000256" key="1">
    <source>
        <dbReference type="ARBA" id="ARBA00022737"/>
    </source>
</evidence>
<feature type="region of interest" description="Disordered" evidence="5">
    <location>
        <begin position="251"/>
        <end position="272"/>
    </location>
</feature>
<keyword evidence="1" id="KW-0677">Repeat</keyword>
<feature type="repeat" description="ANK" evidence="3">
    <location>
        <begin position="121"/>
        <end position="153"/>
    </location>
</feature>
<feature type="repeat" description="ANK" evidence="3">
    <location>
        <begin position="55"/>
        <end position="87"/>
    </location>
</feature>
<dbReference type="SUPFAM" id="SSF48403">
    <property type="entry name" value="Ankyrin repeat"/>
    <property type="match status" value="1"/>
</dbReference>
<dbReference type="OrthoDB" id="341259at2759"/>
<evidence type="ECO:0000256" key="4">
    <source>
        <dbReference type="SAM" id="Coils"/>
    </source>
</evidence>
<dbReference type="Pfam" id="PF00023">
    <property type="entry name" value="Ank"/>
    <property type="match status" value="2"/>
</dbReference>
<feature type="repeat" description="ANK" evidence="3">
    <location>
        <begin position="154"/>
        <end position="186"/>
    </location>
</feature>
<dbReference type="InterPro" id="IPR036770">
    <property type="entry name" value="Ankyrin_rpt-contain_sf"/>
</dbReference>
<dbReference type="InterPro" id="IPR042420">
    <property type="entry name" value="RAI14/UACA"/>
</dbReference>
<proteinExistence type="predicted"/>
<evidence type="ECO:0000256" key="3">
    <source>
        <dbReference type="PROSITE-ProRule" id="PRU00023"/>
    </source>
</evidence>
<evidence type="ECO:0000313" key="7">
    <source>
        <dbReference type="Proteomes" id="UP000727407"/>
    </source>
</evidence>
<dbReference type="PROSITE" id="PS50297">
    <property type="entry name" value="ANK_REP_REGION"/>
    <property type="match status" value="3"/>
</dbReference>
<protein>
    <submittedName>
        <fullName evidence="6">Uveal autoantigen with coiled-coil domains and ankyrin repeats-like</fullName>
    </submittedName>
</protein>
<gene>
    <name evidence="6" type="ORF">DAT39_002625</name>
</gene>
<dbReference type="SMART" id="SM00248">
    <property type="entry name" value="ANK"/>
    <property type="match status" value="6"/>
</dbReference>
<name>A0A8J4UGA9_CLAMG</name>
<feature type="repeat" description="ANK" evidence="3">
    <location>
        <begin position="88"/>
        <end position="120"/>
    </location>
</feature>
<sequence>MKSLKQRLKKHDASSHTTDWNKYDERLQKAVESDDVDKVTSMLKKGAIATKLDADGRSSLHIAARNGLINSLNVFLAHGVNLRTADATGKTALHLSSRDGHSACVQRLLQCKSPVDCIDQHGKTALHEAAYAGHTTIIKMLCGSGAAVSAVDKDGRTPLMTAAQMGHSRACQQLLNCRASVNLRDKQNKTALILASEHVCHEVVEVLLKHKADVTAVDVHGHNSYYYAQHSGDKALIMMIKQAWDAASKEASKTGPKLQQQKDYGSHSENEKDNLQSYHLDSAQVRHHAPHLSAPTSFKVKEVMAGEADLLKRELWEMRLRHDAAQEELLRLDSALVLRTRDFEELRRSSERALQQAHSHAWELEEALGEVQRRMVASEAKVRQMQAHLVSVRENLVEELRAQLHEAKAALHGANEELGLSRREAEQLKERNDMLLQEVHKLSEELLKKQDTDALQARLAGQEAQRTEMACKEIQTPSEWKPGSTKTTMTDLTGEILQQEMDKKSYIGLDEHESIRSSLSSALQQAQSQAREALLKQQQTSEENQSLIRELQEQRTELDTLQEALQARFVPVAMLETKENEAAQLRLALKQMEERKETEEEGKNAESQKQSQPEQRLQSSRGTQTEECQEKCAINLTEKNMPLNTAGGQNKDLEIMVEAEGQRAAQNSSSAPSSVCSLVRSDSTILQAHINSLEQRLENSEKHYRQVLGIYRTRLLNAAQGHMDEEARLALLQIAQMRQECAPRDP</sequence>
<feature type="coiled-coil region" evidence="4">
    <location>
        <begin position="390"/>
        <end position="452"/>
    </location>
</feature>
<dbReference type="Gene3D" id="1.25.40.20">
    <property type="entry name" value="Ankyrin repeat-containing domain"/>
    <property type="match status" value="2"/>
</dbReference>
<evidence type="ECO:0000313" key="6">
    <source>
        <dbReference type="EMBL" id="KAF5907613.1"/>
    </source>
</evidence>
<comment type="caution">
    <text evidence="6">The sequence shown here is derived from an EMBL/GenBank/DDBJ whole genome shotgun (WGS) entry which is preliminary data.</text>
</comment>
<reference evidence="6" key="1">
    <citation type="submission" date="2020-07" db="EMBL/GenBank/DDBJ databases">
        <title>Clarias magur genome sequencing, assembly and annotation.</title>
        <authorList>
            <person name="Kushwaha B."/>
            <person name="Kumar R."/>
            <person name="Das P."/>
            <person name="Joshi C.G."/>
            <person name="Kumar D."/>
            <person name="Nagpure N.S."/>
            <person name="Pandey M."/>
            <person name="Agarwal S."/>
            <person name="Srivastava S."/>
            <person name="Singh M."/>
            <person name="Sahoo L."/>
            <person name="Jayasankar P."/>
            <person name="Meher P.K."/>
            <person name="Koringa P.G."/>
            <person name="Iquebal M.A."/>
            <person name="Das S.P."/>
            <person name="Bit A."/>
            <person name="Patnaik S."/>
            <person name="Patel N."/>
            <person name="Shah T.M."/>
            <person name="Hinsu A."/>
            <person name="Jena J.K."/>
        </authorList>
    </citation>
    <scope>NUCLEOTIDE SEQUENCE</scope>
    <source>
        <strain evidence="6">CIFAMagur01</strain>
        <tissue evidence="6">Testis</tissue>
    </source>
</reference>